<dbReference type="PANTHER" id="PTHR11575:SF24">
    <property type="entry name" value="5'-NUCLEOTIDASE"/>
    <property type="match status" value="1"/>
</dbReference>
<dbReference type="GO" id="GO:0016787">
    <property type="term" value="F:hydrolase activity"/>
    <property type="evidence" value="ECO:0007669"/>
    <property type="project" value="UniProtKB-KW"/>
</dbReference>
<organism evidence="5 6">
    <name type="scientific">Methanogenium organophilum</name>
    <dbReference type="NCBI Taxonomy" id="2199"/>
    <lineage>
        <taxon>Archaea</taxon>
        <taxon>Methanobacteriati</taxon>
        <taxon>Methanobacteriota</taxon>
        <taxon>Stenosarchaea group</taxon>
        <taxon>Methanomicrobia</taxon>
        <taxon>Methanomicrobiales</taxon>
        <taxon>Methanomicrobiaceae</taxon>
        <taxon>Methanogenium</taxon>
    </lineage>
</organism>
<evidence type="ECO:0000259" key="3">
    <source>
        <dbReference type="Pfam" id="PF00149"/>
    </source>
</evidence>
<accession>A0A9X9S272</accession>
<gene>
    <name evidence="5" type="ORF">OU421_08585</name>
</gene>
<keyword evidence="2" id="KW-1133">Transmembrane helix</keyword>
<feature type="domain" description="5'-Nucleotidase C-terminal" evidence="4">
    <location>
        <begin position="378"/>
        <end position="560"/>
    </location>
</feature>
<dbReference type="InterPro" id="IPR029052">
    <property type="entry name" value="Metallo-depent_PP-like"/>
</dbReference>
<dbReference type="PRINTS" id="PR01607">
    <property type="entry name" value="APYRASEFAMLY"/>
</dbReference>
<dbReference type="InterPro" id="IPR004843">
    <property type="entry name" value="Calcineurin-like_PHP"/>
</dbReference>
<dbReference type="InterPro" id="IPR036907">
    <property type="entry name" value="5'-Nucleotdase_C_sf"/>
</dbReference>
<feature type="domain" description="Calcineurin-like phosphoesterase" evidence="3">
    <location>
        <begin position="97"/>
        <end position="300"/>
    </location>
</feature>
<evidence type="ECO:0000256" key="2">
    <source>
        <dbReference type="SAM" id="Phobius"/>
    </source>
</evidence>
<dbReference type="Gene3D" id="3.60.21.10">
    <property type="match status" value="1"/>
</dbReference>
<dbReference type="GeneID" id="76835153"/>
<keyword evidence="2" id="KW-0472">Membrane</keyword>
<dbReference type="RefSeq" id="WP_268185683.1">
    <property type="nucleotide sequence ID" value="NZ_CP113361.1"/>
</dbReference>
<feature type="transmembrane region" description="Helical" evidence="2">
    <location>
        <begin position="43"/>
        <end position="66"/>
    </location>
</feature>
<name>A0A9X9S272_METOG</name>
<keyword evidence="6" id="KW-1185">Reference proteome</keyword>
<keyword evidence="5" id="KW-0378">Hydrolase</keyword>
<keyword evidence="1" id="KW-0732">Signal</keyword>
<dbReference type="SUPFAM" id="SSF56300">
    <property type="entry name" value="Metallo-dependent phosphatases"/>
    <property type="match status" value="1"/>
</dbReference>
<dbReference type="Gene3D" id="3.90.780.10">
    <property type="entry name" value="5'-Nucleotidase, C-terminal domain"/>
    <property type="match status" value="1"/>
</dbReference>
<dbReference type="Pfam" id="PF00149">
    <property type="entry name" value="Metallophos"/>
    <property type="match status" value="1"/>
</dbReference>
<sequence>MVLTRITVSSGIRLPGLGYYRAEQQKLYRFGEITMQRSSVIRLIQVIILVAVMIAIILLAILSTGIGGGLGGMSTGDGTDAGQKNNSPDSPFSGTIRILTTPDIHSHIGAMNDTDTGTRIGRISALADRLGEENDTTLYLFAGDLGEGSFYHMYSGIPEVTAYSMAGFDAAVPGNHAFDFSTGLFEEWATNASYPIICANLDFTDATFNDTVKDYTILDADGVQVGIFGIITPQLEKIVILDDDVILHENTVEIGNAAVKSLKDEGADIIIALTHQDRDEDTLLAQSVPGIDLIIGGHDHLVWNETVSSGDGSKTLIVHAGKYGEEIDTVDITLENGVVTGTTLQRYEITESLPDDASITSFVTPYYDRYTESLSKGIGYTTVPLDVQKQTLRTGETNAGDFIMDAVRGNVPGVDIALLNSGSIRGDCIIPAGEISYLTLNEMFPYENLIVTVQMTGSEIKETLERSASALIVTGDGCPGDERAPSGGFLQVSGVRFTINTGAETFCIDYDTDTVKSEGERIENLSVVTESGSVVPIEMKKTYTVAVNDYMAGGGDGYTNLGAIPDARKFNTEVNLMDLVAGDIEKNSPVSPGTDGRIAVVG</sequence>
<dbReference type="PANTHER" id="PTHR11575">
    <property type="entry name" value="5'-NUCLEOTIDASE-RELATED"/>
    <property type="match status" value="1"/>
</dbReference>
<dbReference type="EMBL" id="CP113361">
    <property type="protein sequence ID" value="WAI00484.1"/>
    <property type="molecule type" value="Genomic_DNA"/>
</dbReference>
<dbReference type="InterPro" id="IPR008334">
    <property type="entry name" value="5'-Nucleotdase_C"/>
</dbReference>
<dbReference type="SUPFAM" id="SSF55816">
    <property type="entry name" value="5'-nucleotidase (syn. UDP-sugar hydrolase), C-terminal domain"/>
    <property type="match status" value="1"/>
</dbReference>
<evidence type="ECO:0000256" key="1">
    <source>
        <dbReference type="ARBA" id="ARBA00022729"/>
    </source>
</evidence>
<dbReference type="InterPro" id="IPR006179">
    <property type="entry name" value="5_nucleotidase/apyrase"/>
</dbReference>
<dbReference type="AlphaFoldDB" id="A0A9X9S272"/>
<evidence type="ECO:0000313" key="5">
    <source>
        <dbReference type="EMBL" id="WAI00484.1"/>
    </source>
</evidence>
<dbReference type="Pfam" id="PF02872">
    <property type="entry name" value="5_nucleotid_C"/>
    <property type="match status" value="1"/>
</dbReference>
<keyword evidence="2" id="KW-0812">Transmembrane</keyword>
<evidence type="ECO:0000259" key="4">
    <source>
        <dbReference type="Pfam" id="PF02872"/>
    </source>
</evidence>
<dbReference type="KEGG" id="mou:OU421_08585"/>
<protein>
    <submittedName>
        <fullName evidence="5">Bifunctional UDP-sugar hydrolase/5'-nucleotidase</fullName>
    </submittedName>
</protein>
<reference evidence="5" key="1">
    <citation type="submission" date="2022-11" db="EMBL/GenBank/DDBJ databases">
        <title>Complete genome sequence of Methanogenium organophilum DSM 3596.</title>
        <authorList>
            <person name="Chen S.-C."/>
            <person name="Lai S.-J."/>
            <person name="You Y.-T."/>
        </authorList>
    </citation>
    <scope>NUCLEOTIDE SEQUENCE</scope>
    <source>
        <strain evidence="5">DSM 3596</strain>
    </source>
</reference>
<evidence type="ECO:0000313" key="6">
    <source>
        <dbReference type="Proteomes" id="UP001163096"/>
    </source>
</evidence>
<dbReference type="Proteomes" id="UP001163096">
    <property type="component" value="Chromosome"/>
</dbReference>
<proteinExistence type="predicted"/>
<dbReference type="GO" id="GO:0009166">
    <property type="term" value="P:nucleotide catabolic process"/>
    <property type="evidence" value="ECO:0007669"/>
    <property type="project" value="InterPro"/>
</dbReference>